<evidence type="ECO:0000313" key="3">
    <source>
        <dbReference type="Proteomes" id="UP000191133"/>
    </source>
</evidence>
<dbReference type="CDD" id="cd04301">
    <property type="entry name" value="NAT_SF"/>
    <property type="match status" value="1"/>
</dbReference>
<keyword evidence="2" id="KW-0808">Transferase</keyword>
<organism evidence="2 3">
    <name type="scientific">Stenotrophomonas indicatrix</name>
    <dbReference type="NCBI Taxonomy" id="2045451"/>
    <lineage>
        <taxon>Bacteria</taxon>
        <taxon>Pseudomonadati</taxon>
        <taxon>Pseudomonadota</taxon>
        <taxon>Gammaproteobacteria</taxon>
        <taxon>Lysobacterales</taxon>
        <taxon>Lysobacteraceae</taxon>
        <taxon>Stenotrophomonas</taxon>
    </lineage>
</organism>
<dbReference type="Pfam" id="PF13673">
    <property type="entry name" value="Acetyltransf_10"/>
    <property type="match status" value="1"/>
</dbReference>
<dbReference type="GO" id="GO:0016747">
    <property type="term" value="F:acyltransferase activity, transferring groups other than amino-acyl groups"/>
    <property type="evidence" value="ECO:0007669"/>
    <property type="project" value="InterPro"/>
</dbReference>
<accession>A0A1W1H0S0</accession>
<feature type="domain" description="N-acetyltransferase" evidence="1">
    <location>
        <begin position="1"/>
        <end position="147"/>
    </location>
</feature>
<dbReference type="EMBL" id="FWEU01000004">
    <property type="protein sequence ID" value="SLM25205.1"/>
    <property type="molecule type" value="Genomic_DNA"/>
</dbReference>
<dbReference type="InterPro" id="IPR016181">
    <property type="entry name" value="Acyl_CoA_acyltransferase"/>
</dbReference>
<gene>
    <name evidence="2" type="ORF">SAMN04488690_2938</name>
</gene>
<evidence type="ECO:0000313" key="2">
    <source>
        <dbReference type="EMBL" id="SLM25205.1"/>
    </source>
</evidence>
<dbReference type="RefSeq" id="WP_080149928.1">
    <property type="nucleotide sequence ID" value="NZ_FWEU01000004.1"/>
</dbReference>
<dbReference type="InterPro" id="IPR000182">
    <property type="entry name" value="GNAT_dom"/>
</dbReference>
<dbReference type="AlphaFoldDB" id="A0A1W1H0S0"/>
<reference evidence="3" key="1">
    <citation type="submission" date="2016-10" db="EMBL/GenBank/DDBJ databases">
        <authorList>
            <person name="Varghese N."/>
        </authorList>
    </citation>
    <scope>NUCLEOTIDE SEQUENCE [LARGE SCALE GENOMIC DNA]</scope>
    <source>
        <strain evidence="3">92MFCol6.1</strain>
    </source>
</reference>
<dbReference type="PROSITE" id="PS51186">
    <property type="entry name" value="GNAT"/>
    <property type="match status" value="1"/>
</dbReference>
<evidence type="ECO:0000259" key="1">
    <source>
        <dbReference type="PROSITE" id="PS51186"/>
    </source>
</evidence>
<name>A0A1W1H0S0_9GAMM</name>
<dbReference type="Proteomes" id="UP000191133">
    <property type="component" value="Unassembled WGS sequence"/>
</dbReference>
<protein>
    <submittedName>
        <fullName evidence="2">Acetyltransferase (GNAT) domain-containing protein</fullName>
    </submittedName>
</protein>
<proteinExistence type="predicted"/>
<sequence>MTPRPYRCTDLTACLSIFDSNVPTYFAPAERGDFERFLHEHAVQRAFQVIEVEGQVVACGGLWHCGDGSASLCWGMVERSRHRQGLGRALAVARLQQAEADPSVQRITLSTSQHTQGFYAGLGFQVVRVVADGHGAGIDAVEMQRVL</sequence>
<dbReference type="Gene3D" id="3.40.630.30">
    <property type="match status" value="1"/>
</dbReference>
<dbReference type="SUPFAM" id="SSF55729">
    <property type="entry name" value="Acyl-CoA N-acyltransferases (Nat)"/>
    <property type="match status" value="1"/>
</dbReference>